<keyword evidence="14" id="KW-1185">Reference proteome</keyword>
<dbReference type="InterPro" id="IPR003961">
    <property type="entry name" value="FN3_dom"/>
</dbReference>
<dbReference type="Pfam" id="PF00041">
    <property type="entry name" value="fn3"/>
    <property type="match status" value="3"/>
</dbReference>
<keyword evidence="3 11" id="KW-0812">Transmembrane</keyword>
<dbReference type="InterPro" id="IPR039155">
    <property type="entry name" value="MLEC"/>
</dbReference>
<evidence type="ECO:0000259" key="12">
    <source>
        <dbReference type="PROSITE" id="PS50853"/>
    </source>
</evidence>
<dbReference type="InterPro" id="IPR059186">
    <property type="entry name" value="SACTE_4363"/>
</dbReference>
<dbReference type="Gene3D" id="2.60.40.10">
    <property type="entry name" value="Immunoglobulins"/>
    <property type="match status" value="4"/>
</dbReference>
<feature type="domain" description="Fibronectin type-III" evidence="12">
    <location>
        <begin position="1120"/>
        <end position="1216"/>
    </location>
</feature>
<protein>
    <submittedName>
        <fullName evidence="13">Endo-1,4-beta-xylanase A</fullName>
    </submittedName>
</protein>
<dbReference type="InterPro" id="IPR036116">
    <property type="entry name" value="FN3_sf"/>
</dbReference>
<organism evidence="13 14">
    <name type="scientific">Acidisarcina polymorpha</name>
    <dbReference type="NCBI Taxonomy" id="2211140"/>
    <lineage>
        <taxon>Bacteria</taxon>
        <taxon>Pseudomonadati</taxon>
        <taxon>Acidobacteriota</taxon>
        <taxon>Terriglobia</taxon>
        <taxon>Terriglobales</taxon>
        <taxon>Acidobacteriaceae</taxon>
        <taxon>Acidisarcina</taxon>
    </lineage>
</organism>
<gene>
    <name evidence="13" type="ORF">ACPOL_3287</name>
</gene>
<keyword evidence="13" id="KW-0624">Polysaccharide degradation</keyword>
<dbReference type="PANTHER" id="PTHR13460">
    <property type="match status" value="1"/>
</dbReference>
<dbReference type="InterPro" id="IPR021720">
    <property type="entry name" value="Malectin_dom"/>
</dbReference>
<evidence type="ECO:0000256" key="8">
    <source>
        <dbReference type="ARBA" id="ARBA00023180"/>
    </source>
</evidence>
<evidence type="ECO:0000256" key="5">
    <source>
        <dbReference type="ARBA" id="ARBA00022824"/>
    </source>
</evidence>
<keyword evidence="13" id="KW-0326">Glycosidase</keyword>
<evidence type="ECO:0000256" key="10">
    <source>
        <dbReference type="SAM" id="MobiDB-lite"/>
    </source>
</evidence>
<dbReference type="Gene3D" id="2.60.120.430">
    <property type="entry name" value="Galactose-binding lectin"/>
    <property type="match status" value="2"/>
</dbReference>
<feature type="region of interest" description="Disordered" evidence="10">
    <location>
        <begin position="1"/>
        <end position="29"/>
    </location>
</feature>
<comment type="similarity">
    <text evidence="2">Belongs to the malectin family.</text>
</comment>
<keyword evidence="8" id="KW-0325">Glycoprotein</keyword>
<dbReference type="CDD" id="cd23669">
    <property type="entry name" value="GH55_SacteLam55A-like"/>
    <property type="match status" value="1"/>
</dbReference>
<evidence type="ECO:0000256" key="4">
    <source>
        <dbReference type="ARBA" id="ARBA00022729"/>
    </source>
</evidence>
<evidence type="ECO:0000256" key="9">
    <source>
        <dbReference type="ARBA" id="ARBA00023277"/>
    </source>
</evidence>
<keyword evidence="6 11" id="KW-1133">Transmembrane helix</keyword>
<dbReference type="SMART" id="SM00060">
    <property type="entry name" value="FN3"/>
    <property type="match status" value="4"/>
</dbReference>
<feature type="domain" description="Fibronectin type-III" evidence="12">
    <location>
        <begin position="1016"/>
        <end position="1112"/>
    </location>
</feature>
<feature type="domain" description="Fibronectin type-III" evidence="12">
    <location>
        <begin position="750"/>
        <end position="846"/>
    </location>
</feature>
<dbReference type="CDD" id="cd00063">
    <property type="entry name" value="FN3"/>
    <property type="match status" value="2"/>
</dbReference>
<evidence type="ECO:0000256" key="6">
    <source>
        <dbReference type="ARBA" id="ARBA00022989"/>
    </source>
</evidence>
<evidence type="ECO:0000256" key="1">
    <source>
        <dbReference type="ARBA" id="ARBA00004115"/>
    </source>
</evidence>
<dbReference type="RefSeq" id="WP_161557375.1">
    <property type="nucleotide sequence ID" value="NZ_CP030840.1"/>
</dbReference>
<evidence type="ECO:0000256" key="7">
    <source>
        <dbReference type="ARBA" id="ARBA00023136"/>
    </source>
</evidence>
<evidence type="ECO:0000313" key="14">
    <source>
        <dbReference type="Proteomes" id="UP000253606"/>
    </source>
</evidence>
<evidence type="ECO:0000313" key="13">
    <source>
        <dbReference type="EMBL" id="AXC12580.1"/>
    </source>
</evidence>
<evidence type="ECO:0000256" key="3">
    <source>
        <dbReference type="ARBA" id="ARBA00022692"/>
    </source>
</evidence>
<evidence type="ECO:0000256" key="11">
    <source>
        <dbReference type="SAM" id="Phobius"/>
    </source>
</evidence>
<proteinExistence type="inferred from homology"/>
<feature type="transmembrane region" description="Helical" evidence="11">
    <location>
        <begin position="47"/>
        <end position="65"/>
    </location>
</feature>
<name>A0A2Z5G0Q4_9BACT</name>
<dbReference type="Proteomes" id="UP000253606">
    <property type="component" value="Chromosome"/>
</dbReference>
<dbReference type="KEGG" id="abas:ACPOL_3287"/>
<sequence>MSFSEIPVDDSIVPTTTAKPSNATPNPQDASLLSLPQEKHTFDWRRLGIATLFVAAFALVGLLSGTSSASGQNSTIFGPNVYVFTPSDSVSSINATLNTLNANTQFSTNRYAVLFAPGTYTGVEAEVGFYESVAGLGETPSAVTISNGYLTSNQTDSNGNLTTNFWRSLENMSITPPSGDLLQWGVSQGADFRRMYVNGGMELTNTYCGEASGGFISDSQVTGNVGSCSQQQWYTRNSSIGSWSGNLWNMVFSGVSGAPAQSNPFGSGTSYTVLPTTPVSREKPFLYMDSSGNYWVFSPSSRTSSSGTSWSSGGLGAGASLAISSFFIATPSSTLSQINAALAAGKNLILTPGIYQYSGSINVTNANTVVLGLGYANLVPQSGTAAISVADVDGVQIAGLLIDAGPVNSPVLFEAGVAGASRVSHASNPTSISDVFFRIGGAVTGTATTSLEIDSDNVILDNIWAWRADHGNAPTGWTINVGEHGLVVNGDNVTALGLAVEHYEQNQVVWNGEGGETIFYQSEMPYDVPSQSAWMDGSVDGYASYYVSPSVTSHTAYGLGVYSFFNQGVNIIANSGIAVPVSEGVTFHDAVTVFLSGSGQITYTIASDSPTVDNAGTTADSASYISYVTSYGGTAGSCSAVPSVPGNPSATATSASQISVAWGASTAGSSCSVSYSVYRSTTSGFTPSSANQIASNLATASYADSGLAASTTYHYVIEAADGAGASTASAQASATTPGSGGGKCSAVPSAPAGVTAAASSSSAIGISWSPVTPPANCSISAYSIYGSTASGFTPSSSTLLSNSVTGTSYSNTGLSASTTYYYVIEATDADGTSTASAQASAETSAATSGTEVVAINSGGPVVSNSGGGDASFVADKDFTGGGTAVTANTITTAGVANAAPTAVYQTERSGQITYTIPGLTAGASYTVLLHFAEFYWTAAGKRVFNVSINGTSVLSNFDIYALVGPNKALVEQFTATANSSGQIVIAYTNGTADQPKSSGIEIKSSSAATCSTVPGSPTGLTATATSSSAIGLTWTAVTPPANCSISAYKVYGSTTSGFTPSTSNLLASVSNGTAYSNTGLAASTTYYYVVEAVDADGTSAASNQASAKTAAATCSAVPAAPTGLTATASSSSVISLSWAAVTPPANCSVSSYKVYGSTTSGFTPSSSNLLSGTVTGTSYSNTGLAASTTYYYVVDAADADGTSAASTQAAATTQAASGAEIVAIAAGGPAESNSTGGDYAFVADQDFSGGGDNQVSTAAINLTQPGANAAPMAVYQHARAGTSTYTIPGLTSGAQYTVLLHFAETYFTAAGDRVFNVAINGTSVLSNFDIYATVGVNAALVKQFTATANSSGDIVIAFTNGTANQPIVSGIEIR</sequence>
<dbReference type="GO" id="GO:0016020">
    <property type="term" value="C:membrane"/>
    <property type="evidence" value="ECO:0007669"/>
    <property type="project" value="TreeGrafter"/>
</dbReference>
<keyword evidence="7 11" id="KW-0472">Membrane</keyword>
<dbReference type="GO" id="GO:0045493">
    <property type="term" value="P:xylan catabolic process"/>
    <property type="evidence" value="ECO:0007669"/>
    <property type="project" value="UniProtKB-KW"/>
</dbReference>
<evidence type="ECO:0000256" key="2">
    <source>
        <dbReference type="ARBA" id="ARBA00009141"/>
    </source>
</evidence>
<feature type="domain" description="Fibronectin type-III" evidence="12">
    <location>
        <begin position="644"/>
        <end position="739"/>
    </location>
</feature>
<dbReference type="GO" id="GO:0030246">
    <property type="term" value="F:carbohydrate binding"/>
    <property type="evidence" value="ECO:0007669"/>
    <property type="project" value="InterPro"/>
</dbReference>
<keyword evidence="9" id="KW-0119">Carbohydrate metabolism</keyword>
<accession>A0A2Z5G0Q4</accession>
<keyword evidence="4" id="KW-0732">Signal</keyword>
<dbReference type="EMBL" id="CP030840">
    <property type="protein sequence ID" value="AXC12580.1"/>
    <property type="molecule type" value="Genomic_DNA"/>
</dbReference>
<keyword evidence="5" id="KW-0256">Endoplasmic reticulum</keyword>
<reference evidence="13 14" key="1">
    <citation type="journal article" date="2018" name="Front. Microbiol.">
        <title>Hydrolytic Capabilities as a Key to Environmental Success: Chitinolytic and Cellulolytic Acidobacteria From Acidic Sub-arctic Soils and Boreal Peatlands.</title>
        <authorList>
            <person name="Belova S.E."/>
            <person name="Ravin N.V."/>
            <person name="Pankratov T.A."/>
            <person name="Rakitin A.L."/>
            <person name="Ivanova A.A."/>
            <person name="Beletsky A.V."/>
            <person name="Mardanov A.V."/>
            <person name="Sinninghe Damste J.S."/>
            <person name="Dedysh S.N."/>
        </authorList>
    </citation>
    <scope>NUCLEOTIDE SEQUENCE [LARGE SCALE GENOMIC DNA]</scope>
    <source>
        <strain evidence="13 14">SBC82</strain>
    </source>
</reference>
<dbReference type="PROSITE" id="PS50853">
    <property type="entry name" value="FN3"/>
    <property type="match status" value="4"/>
</dbReference>
<keyword evidence="13" id="KW-0858">Xylan degradation</keyword>
<dbReference type="GO" id="GO:0016798">
    <property type="term" value="F:hydrolase activity, acting on glycosyl bonds"/>
    <property type="evidence" value="ECO:0007669"/>
    <property type="project" value="UniProtKB-KW"/>
</dbReference>
<dbReference type="Pfam" id="PF11721">
    <property type="entry name" value="Malectin"/>
    <property type="match status" value="2"/>
</dbReference>
<dbReference type="InterPro" id="IPR013783">
    <property type="entry name" value="Ig-like_fold"/>
</dbReference>
<comment type="subcellular location">
    <subcellularLocation>
        <location evidence="1">Endoplasmic reticulum membrane</location>
        <topology evidence="1">Single-pass type I membrane protein</topology>
    </subcellularLocation>
</comment>
<dbReference type="SUPFAM" id="SSF49265">
    <property type="entry name" value="Fibronectin type III"/>
    <property type="match status" value="2"/>
</dbReference>
<dbReference type="PANTHER" id="PTHR13460:SF0">
    <property type="entry name" value="MALECTIN"/>
    <property type="match status" value="1"/>
</dbReference>
<keyword evidence="13" id="KW-0378">Hydrolase</keyword>
<feature type="compositionally biased region" description="Polar residues" evidence="10">
    <location>
        <begin position="13"/>
        <end position="29"/>
    </location>
</feature>